<reference evidence="4 5" key="1">
    <citation type="journal article" date="2012" name="BMC Genomics">
        <title>Sequencing the genome of Marssonina brunnea reveals fungus-poplar co-evolution.</title>
        <authorList>
            <person name="Zhu S."/>
            <person name="Cao Y.-Z."/>
            <person name="Jiang C."/>
            <person name="Tan B.-Y."/>
            <person name="Wang Z."/>
            <person name="Feng S."/>
            <person name="Zhang L."/>
            <person name="Su X.-H."/>
            <person name="Brejova B."/>
            <person name="Vinar T."/>
            <person name="Xu M."/>
            <person name="Wang M.-X."/>
            <person name="Zhang S.-G."/>
            <person name="Huang M.-R."/>
            <person name="Wu R."/>
            <person name="Zhou Y."/>
        </authorList>
    </citation>
    <scope>NUCLEOTIDE SEQUENCE [LARGE SCALE GENOMIC DNA]</scope>
    <source>
        <strain evidence="4 5">MB_m1</strain>
    </source>
</reference>
<dbReference type="PROSITE" id="PS51375">
    <property type="entry name" value="PPR"/>
    <property type="match status" value="2"/>
</dbReference>
<proteinExistence type="inferred from homology"/>
<dbReference type="InterPro" id="IPR002885">
    <property type="entry name" value="PPR_rpt"/>
</dbReference>
<sequence>MSSPHICLACRRRLGQLRPPRVVQWRSRATFISLSSNKPPATRDVRPPEGTSKEEVRSRPADGSHDDLVRVRKIVSQPTPGDVLETLFEQTIQPPSARVATKTLDDPQRSKDLYKAVERLKDMVASSHPVRDAWAFFLEHFGPEATEARIGEFSKQSRVPAYVVSTAYSLLNRFIQAKSKDPLSPSLPSSTEVLKVFHQIGSLRGREWHRLVSINLQALLKLRQQQAKDSENENRLFADLLGLWNLASRDLSQLTKFPAMESSAVYWSTLPPVLQRDANFITKKQPGTNKVFGLLVPIFSMGEIDSMPLPILTLASFGVFSERSTARDALPIDITPLLIIIGRVINTPELDLGRYYDMAQNANLSLVTEYVKSNWPSIKQRASEVSQLAYSPVDKTLSKRMSDLQSLDPTTRFSLRQVHIGTMHRRLFNAMQRKNLREVDDLWSDVVKWPVDTTGASTLTSGSSRGILTIHLVNYFMLIYMTLRQPNRAIDVWNFTIKSGMTPDCKTWTSMLDGCKAARDGEAVKQIWSRMLASKIVPDNHLWVSRVSALIHCRDVDSGIAAIDEMGRLWMEAARLKHPSMPRSELQLVTDVTDVVKPSIEVVNAAVHGLLELGMTGAAYKILAWAGKFGVAPDIITYNTLLRQLIKGGHTKESMALLQRMQKTGIQADEYTFTIILDETLGDMEGLSPEESIEIVQSIFEDMVSAGVMPGTPIYSKIIRQLLDGEGGGNMAAVDAVLAYMAKQNRDPGHVIFTMLMNYEFTRKPPNLDGARRIIERATATAGGTDEVFWNRAIVGYASVGETGPALRILGRMQDSMGKVGWKSMRAVLLALIDNQQMELAKKLVDNAVIDNGGPFPSTDTRGIERQAGWNFWTLAREYGLVEEERHLKEYETPKLTEETKKAQENL</sequence>
<dbReference type="InParanoid" id="K1X7S4"/>
<dbReference type="OrthoDB" id="185373at2759"/>
<dbReference type="HOGENOM" id="CLU_007681_1_0_1"/>
<dbReference type="Pfam" id="PF01535">
    <property type="entry name" value="PPR"/>
    <property type="match status" value="1"/>
</dbReference>
<feature type="compositionally biased region" description="Basic and acidic residues" evidence="3">
    <location>
        <begin position="41"/>
        <end position="66"/>
    </location>
</feature>
<evidence type="ECO:0000256" key="3">
    <source>
        <dbReference type="SAM" id="MobiDB-lite"/>
    </source>
</evidence>
<dbReference type="InterPro" id="IPR011990">
    <property type="entry name" value="TPR-like_helical_dom_sf"/>
</dbReference>
<accession>K1X7S4</accession>
<dbReference type="RefSeq" id="XP_007288108.1">
    <property type="nucleotide sequence ID" value="XM_007288046.1"/>
</dbReference>
<dbReference type="Gene3D" id="1.25.40.10">
    <property type="entry name" value="Tetratricopeptide repeat domain"/>
    <property type="match status" value="3"/>
</dbReference>
<dbReference type="PANTHER" id="PTHR46128">
    <property type="entry name" value="MITOCHONDRIAL GROUP I INTRON SPLICING FACTOR CCM1"/>
    <property type="match status" value="1"/>
</dbReference>
<dbReference type="KEGG" id="mbe:MBM_00219"/>
<evidence type="ECO:0000256" key="1">
    <source>
        <dbReference type="ARBA" id="ARBA00007626"/>
    </source>
</evidence>
<comment type="similarity">
    <text evidence="1">Belongs to the PPR family. P subfamily.</text>
</comment>
<dbReference type="InterPro" id="IPR050872">
    <property type="entry name" value="PPR_P_subfamily"/>
</dbReference>
<name>K1X7S4_MARBU</name>
<dbReference type="Proteomes" id="UP000006753">
    <property type="component" value="Unassembled WGS sequence"/>
</dbReference>
<feature type="region of interest" description="Disordered" evidence="3">
    <location>
        <begin position="34"/>
        <end position="66"/>
    </location>
</feature>
<dbReference type="EMBL" id="JH921428">
    <property type="protein sequence ID" value="EKD21106.1"/>
    <property type="molecule type" value="Genomic_DNA"/>
</dbReference>
<organism evidence="4 5">
    <name type="scientific">Marssonina brunnea f. sp. multigermtubi (strain MB_m1)</name>
    <name type="common">Marssonina leaf spot fungus</name>
    <dbReference type="NCBI Taxonomy" id="1072389"/>
    <lineage>
        <taxon>Eukaryota</taxon>
        <taxon>Fungi</taxon>
        <taxon>Dikarya</taxon>
        <taxon>Ascomycota</taxon>
        <taxon>Pezizomycotina</taxon>
        <taxon>Leotiomycetes</taxon>
        <taxon>Helotiales</taxon>
        <taxon>Drepanopezizaceae</taxon>
        <taxon>Drepanopeziza</taxon>
    </lineage>
</organism>
<dbReference type="GeneID" id="18756154"/>
<evidence type="ECO:0000313" key="5">
    <source>
        <dbReference type="Proteomes" id="UP000006753"/>
    </source>
</evidence>
<dbReference type="NCBIfam" id="TIGR00756">
    <property type="entry name" value="PPR"/>
    <property type="match status" value="2"/>
</dbReference>
<dbReference type="STRING" id="1072389.K1X7S4"/>
<keyword evidence="5" id="KW-1185">Reference proteome</keyword>
<dbReference type="PANTHER" id="PTHR46128:SF193">
    <property type="entry name" value="TETRATRICOPEPTIDE-LIKE HELICAL DOMAIN SUPERFAMILY"/>
    <property type="match status" value="1"/>
</dbReference>
<dbReference type="Pfam" id="PF13041">
    <property type="entry name" value="PPR_2"/>
    <property type="match status" value="1"/>
</dbReference>
<feature type="repeat" description="PPR" evidence="2">
    <location>
        <begin position="504"/>
        <end position="538"/>
    </location>
</feature>
<protein>
    <submittedName>
        <fullName evidence="4">Pentatricopeptide repeat protein</fullName>
    </submittedName>
</protein>
<evidence type="ECO:0000313" key="4">
    <source>
        <dbReference type="EMBL" id="EKD21106.1"/>
    </source>
</evidence>
<evidence type="ECO:0000256" key="2">
    <source>
        <dbReference type="PROSITE-ProRule" id="PRU00708"/>
    </source>
</evidence>
<dbReference type="eggNOG" id="KOG4197">
    <property type="taxonomic scope" value="Eukaryota"/>
</dbReference>
<dbReference type="AlphaFoldDB" id="K1X7S4"/>
<feature type="repeat" description="PPR" evidence="2">
    <location>
        <begin position="634"/>
        <end position="668"/>
    </location>
</feature>
<dbReference type="OMA" id="CWTTRIS"/>
<gene>
    <name evidence="4" type="ORF">MBM_00219</name>
</gene>